<dbReference type="InterPro" id="IPR016152">
    <property type="entry name" value="PTrfase/Anion_transptr"/>
</dbReference>
<keyword evidence="2" id="KW-0597">Phosphoprotein</keyword>
<evidence type="ECO:0000256" key="2">
    <source>
        <dbReference type="ARBA" id="ARBA00022553"/>
    </source>
</evidence>
<dbReference type="InterPro" id="IPR004715">
    <property type="entry name" value="PTS_IIA_fruc"/>
</dbReference>
<dbReference type="EC" id="2.7.1.202" evidence="7"/>
<keyword evidence="8" id="KW-1185">Reference proteome</keyword>
<keyword evidence="4 7" id="KW-0808">Transferase</keyword>
<dbReference type="PROSITE" id="PS51094">
    <property type="entry name" value="PTS_EIIA_TYPE_2"/>
    <property type="match status" value="1"/>
</dbReference>
<dbReference type="Gene3D" id="3.40.930.10">
    <property type="entry name" value="Mannitol-specific EII, Chain A"/>
    <property type="match status" value="1"/>
</dbReference>
<evidence type="ECO:0000313" key="8">
    <source>
        <dbReference type="Proteomes" id="UP001300763"/>
    </source>
</evidence>
<dbReference type="RefSeq" id="WP_274201144.1">
    <property type="nucleotide sequence ID" value="NZ_JAQZAO010000006.1"/>
</dbReference>
<evidence type="ECO:0000259" key="6">
    <source>
        <dbReference type="PROSITE" id="PS51094"/>
    </source>
</evidence>
<dbReference type="Proteomes" id="UP001300763">
    <property type="component" value="Unassembled WGS sequence"/>
</dbReference>
<proteinExistence type="predicted"/>
<evidence type="ECO:0000313" key="7">
    <source>
        <dbReference type="EMBL" id="MDD7966607.1"/>
    </source>
</evidence>
<dbReference type="PANTHER" id="PTHR47738">
    <property type="entry name" value="PTS SYSTEM FRUCTOSE-LIKE EIIA COMPONENT-RELATED"/>
    <property type="match status" value="1"/>
</dbReference>
<dbReference type="InterPro" id="IPR002178">
    <property type="entry name" value="PTS_EIIA_type-2_dom"/>
</dbReference>
<keyword evidence="3" id="KW-0762">Sugar transport</keyword>
<gene>
    <name evidence="7" type="ORF">PGB27_14825</name>
</gene>
<evidence type="ECO:0000256" key="1">
    <source>
        <dbReference type="ARBA" id="ARBA00022448"/>
    </source>
</evidence>
<evidence type="ECO:0000256" key="5">
    <source>
        <dbReference type="ARBA" id="ARBA00022683"/>
    </source>
</evidence>
<keyword evidence="5" id="KW-0598">Phosphotransferase system</keyword>
<dbReference type="InterPro" id="IPR051541">
    <property type="entry name" value="PTS_SugarTrans_NitroReg"/>
</dbReference>
<organism evidence="7 8">
    <name type="scientific">Actinomycetospora lemnae</name>
    <dbReference type="NCBI Taxonomy" id="3019891"/>
    <lineage>
        <taxon>Bacteria</taxon>
        <taxon>Bacillati</taxon>
        <taxon>Actinomycetota</taxon>
        <taxon>Actinomycetes</taxon>
        <taxon>Pseudonocardiales</taxon>
        <taxon>Pseudonocardiaceae</taxon>
        <taxon>Actinomycetospora</taxon>
    </lineage>
</organism>
<keyword evidence="1" id="KW-0813">Transport</keyword>
<accession>A0ABT5SUS3</accession>
<dbReference type="NCBIfam" id="TIGR00848">
    <property type="entry name" value="fruA"/>
    <property type="match status" value="1"/>
</dbReference>
<name>A0ABT5SUS3_9PSEU</name>
<protein>
    <submittedName>
        <fullName evidence="7">Fructose PTS transporter subunit IIA</fullName>
        <ecNumber evidence="7">2.7.1.202</ecNumber>
    </submittedName>
</protein>
<dbReference type="Pfam" id="PF00359">
    <property type="entry name" value="PTS_EIIA_2"/>
    <property type="match status" value="1"/>
</dbReference>
<dbReference type="SUPFAM" id="SSF55804">
    <property type="entry name" value="Phoshotransferase/anion transport protein"/>
    <property type="match status" value="1"/>
</dbReference>
<reference evidence="7 8" key="1">
    <citation type="submission" date="2023-02" db="EMBL/GenBank/DDBJ databases">
        <title>Genome sequencing required for Actinomycetospora new species description.</title>
        <authorList>
            <person name="Saimee Y."/>
            <person name="Duangmal K."/>
        </authorList>
    </citation>
    <scope>NUCLEOTIDE SEQUENCE [LARGE SCALE GENOMIC DNA]</scope>
    <source>
        <strain evidence="7 8">DW7H6</strain>
    </source>
</reference>
<dbReference type="GO" id="GO:0016740">
    <property type="term" value="F:transferase activity"/>
    <property type="evidence" value="ECO:0007669"/>
    <property type="project" value="UniProtKB-KW"/>
</dbReference>
<feature type="domain" description="PTS EIIA type-2" evidence="6">
    <location>
        <begin position="6"/>
        <end position="149"/>
    </location>
</feature>
<comment type="caution">
    <text evidence="7">The sequence shown here is derived from an EMBL/GenBank/DDBJ whole genome shotgun (WGS) entry which is preliminary data.</text>
</comment>
<sequence>MTTSTALITADLVDLDLPAGDRAAVVRSLAERLVAAGRVTDLDQFLADIEAREAQMPTGLEGGIGIPHCRSAAVTAPTLGFGRSAAGVDFGAEDGPADLVFLIAAPAGGGDAHMTVLAALARRLVRSSFKDTLRSATDAAEAADFIAKEVSA</sequence>
<evidence type="ECO:0000256" key="4">
    <source>
        <dbReference type="ARBA" id="ARBA00022679"/>
    </source>
</evidence>
<dbReference type="CDD" id="cd00211">
    <property type="entry name" value="PTS_IIA_fru"/>
    <property type="match status" value="1"/>
</dbReference>
<evidence type="ECO:0000256" key="3">
    <source>
        <dbReference type="ARBA" id="ARBA00022597"/>
    </source>
</evidence>
<dbReference type="EMBL" id="JAQZAO010000006">
    <property type="protein sequence ID" value="MDD7966607.1"/>
    <property type="molecule type" value="Genomic_DNA"/>
</dbReference>